<feature type="domain" description="TauD/TfdA-like" evidence="6">
    <location>
        <begin position="108"/>
        <end position="372"/>
    </location>
</feature>
<dbReference type="GeneID" id="87811913"/>
<dbReference type="InterPro" id="IPR003819">
    <property type="entry name" value="TauD/TfdA-like"/>
</dbReference>
<keyword evidence="3 7" id="KW-0223">Dioxygenase</keyword>
<dbReference type="PANTHER" id="PTHR30468">
    <property type="entry name" value="ALPHA-KETOGLUTARATE-DEPENDENT SULFONATE DIOXYGENASE"/>
    <property type="match status" value="1"/>
</dbReference>
<dbReference type="EMBL" id="CP086719">
    <property type="protein sequence ID" value="WOO85249.1"/>
    <property type="molecule type" value="Genomic_DNA"/>
</dbReference>
<sequence>MSPPIAVDSPSPLEDYTDLVTSIKAANDARPQGKYYAGFGTPPPNALKRYLAAGIDLTAGYPAYPDIPEDVAAATAFENQGREGSSYVDPAGRADKDKKALFAAAKEVNNLTKHIGTEIVGLQLKDLTPTQRDELALLVAERGVVFLRDQDLSPQQQVELGLHFGDGQIKTDSVLPHVPGFDRLGIIWDSARPGQRSFRLPWPGIPAHGWHIDTAADPITNGYTHLFQDTVPSDSGDTLWSSGYAAYDKLSPALRKFVDGLTGIYRSTVTFKNPDKPDGPPIPILERAPVVRTHPVTKWKTLFVTRQLVGLEGFDKKESDHLLKYLVDVVENTVDIQVRWHWTNNASAIWDNRVVAHTVSRDFDGERHGTRVQSYSDRPFFDPESKSRGEALGLPGWNVPAFDTEAHLRAGFQF</sequence>
<dbReference type="Proteomes" id="UP000827549">
    <property type="component" value="Chromosome 6"/>
</dbReference>
<name>A0AAF0YHI2_9TREE</name>
<dbReference type="GO" id="GO:0046872">
    <property type="term" value="F:metal ion binding"/>
    <property type="evidence" value="ECO:0007669"/>
    <property type="project" value="UniProtKB-KW"/>
</dbReference>
<dbReference type="InterPro" id="IPR051323">
    <property type="entry name" value="AtsK-like"/>
</dbReference>
<organism evidence="7 8">
    <name type="scientific">Vanrija pseudolonga</name>
    <dbReference type="NCBI Taxonomy" id="143232"/>
    <lineage>
        <taxon>Eukaryota</taxon>
        <taxon>Fungi</taxon>
        <taxon>Dikarya</taxon>
        <taxon>Basidiomycota</taxon>
        <taxon>Agaricomycotina</taxon>
        <taxon>Tremellomycetes</taxon>
        <taxon>Trichosporonales</taxon>
        <taxon>Trichosporonaceae</taxon>
        <taxon>Vanrija</taxon>
    </lineage>
</organism>
<accession>A0AAF0YHI2</accession>
<dbReference type="Gene3D" id="3.60.130.10">
    <property type="entry name" value="Clavaminate synthase-like"/>
    <property type="match status" value="1"/>
</dbReference>
<evidence type="ECO:0000259" key="6">
    <source>
        <dbReference type="Pfam" id="PF02668"/>
    </source>
</evidence>
<dbReference type="SUPFAM" id="SSF51197">
    <property type="entry name" value="Clavaminate synthase-like"/>
    <property type="match status" value="1"/>
</dbReference>
<dbReference type="AlphaFoldDB" id="A0AAF0YHI2"/>
<keyword evidence="8" id="KW-1185">Reference proteome</keyword>
<dbReference type="RefSeq" id="XP_062631275.1">
    <property type="nucleotide sequence ID" value="XM_062775291.1"/>
</dbReference>
<keyword evidence="4" id="KW-0560">Oxidoreductase</keyword>
<evidence type="ECO:0000313" key="8">
    <source>
        <dbReference type="Proteomes" id="UP000827549"/>
    </source>
</evidence>
<dbReference type="PANTHER" id="PTHR30468:SF9">
    <property type="entry name" value="ALPHA-KETOGLUTARATE-DEPENDENT TAURINE DIOXYGENASE (AFU_ORTHOLOGUE AFUA_3G01010)"/>
    <property type="match status" value="1"/>
</dbReference>
<evidence type="ECO:0000256" key="5">
    <source>
        <dbReference type="ARBA" id="ARBA00023004"/>
    </source>
</evidence>
<gene>
    <name evidence="7" type="primary">SPBC460.04c_9</name>
    <name evidence="7" type="ORF">LOC62_06G008749</name>
</gene>
<comment type="similarity">
    <text evidence="1">Belongs to the TfdA dioxygenase family.</text>
</comment>
<evidence type="ECO:0000256" key="3">
    <source>
        <dbReference type="ARBA" id="ARBA00022964"/>
    </source>
</evidence>
<dbReference type="GO" id="GO:0016706">
    <property type="term" value="F:2-oxoglutarate-dependent dioxygenase activity"/>
    <property type="evidence" value="ECO:0007669"/>
    <property type="project" value="TreeGrafter"/>
</dbReference>
<proteinExistence type="inferred from homology"/>
<evidence type="ECO:0000313" key="7">
    <source>
        <dbReference type="EMBL" id="WOO85249.1"/>
    </source>
</evidence>
<keyword evidence="2" id="KW-0479">Metal-binding</keyword>
<dbReference type="GO" id="GO:0005737">
    <property type="term" value="C:cytoplasm"/>
    <property type="evidence" value="ECO:0007669"/>
    <property type="project" value="TreeGrafter"/>
</dbReference>
<evidence type="ECO:0000256" key="4">
    <source>
        <dbReference type="ARBA" id="ARBA00023002"/>
    </source>
</evidence>
<dbReference type="Pfam" id="PF02668">
    <property type="entry name" value="TauD"/>
    <property type="match status" value="1"/>
</dbReference>
<evidence type="ECO:0000256" key="2">
    <source>
        <dbReference type="ARBA" id="ARBA00022723"/>
    </source>
</evidence>
<evidence type="ECO:0000256" key="1">
    <source>
        <dbReference type="ARBA" id="ARBA00005896"/>
    </source>
</evidence>
<dbReference type="InterPro" id="IPR042098">
    <property type="entry name" value="TauD-like_sf"/>
</dbReference>
<protein>
    <submittedName>
        <fullName evidence="7">Alpha-ketoglutarate-dependent sulfonate dioxygenase</fullName>
    </submittedName>
</protein>
<keyword evidence="5" id="KW-0408">Iron</keyword>
<reference evidence="7" key="1">
    <citation type="submission" date="2023-10" db="EMBL/GenBank/DDBJ databases">
        <authorList>
            <person name="Noh H."/>
        </authorList>
    </citation>
    <scope>NUCLEOTIDE SEQUENCE</scope>
    <source>
        <strain evidence="7">DUCC4014</strain>
    </source>
</reference>